<evidence type="ECO:0000256" key="1">
    <source>
        <dbReference type="SAM" id="MobiDB-lite"/>
    </source>
</evidence>
<dbReference type="PROSITE" id="PS50835">
    <property type="entry name" value="IG_LIKE"/>
    <property type="match status" value="1"/>
</dbReference>
<name>A0AAW0N7V6_9GOBI</name>
<reference evidence="4" key="1">
    <citation type="submission" date="2024-04" db="EMBL/GenBank/DDBJ databases">
        <title>Salinicola lusitanus LLJ914,a marine bacterium isolated from the Okinawa Trough.</title>
        <authorList>
            <person name="Li J."/>
        </authorList>
    </citation>
    <scope>NUCLEOTIDE SEQUENCE [LARGE SCALE GENOMIC DNA]</scope>
</reference>
<feature type="compositionally biased region" description="Low complexity" evidence="1">
    <location>
        <begin position="51"/>
        <end position="71"/>
    </location>
</feature>
<accession>A0AAW0N7V6</accession>
<evidence type="ECO:0000313" key="3">
    <source>
        <dbReference type="EMBL" id="KAK7893188.1"/>
    </source>
</evidence>
<evidence type="ECO:0000259" key="2">
    <source>
        <dbReference type="PROSITE" id="PS50835"/>
    </source>
</evidence>
<dbReference type="Proteomes" id="UP001460270">
    <property type="component" value="Unassembled WGS sequence"/>
</dbReference>
<feature type="region of interest" description="Disordered" evidence="1">
    <location>
        <begin position="1"/>
        <end position="35"/>
    </location>
</feature>
<dbReference type="EMBL" id="JBBPFD010000016">
    <property type="protein sequence ID" value="KAK7893188.1"/>
    <property type="molecule type" value="Genomic_DNA"/>
</dbReference>
<keyword evidence="4" id="KW-1185">Reference proteome</keyword>
<feature type="region of interest" description="Disordered" evidence="1">
    <location>
        <begin position="172"/>
        <end position="196"/>
    </location>
</feature>
<feature type="region of interest" description="Disordered" evidence="1">
    <location>
        <begin position="566"/>
        <end position="586"/>
    </location>
</feature>
<feature type="compositionally biased region" description="Basic and acidic residues" evidence="1">
    <location>
        <begin position="104"/>
        <end position="159"/>
    </location>
</feature>
<evidence type="ECO:0000313" key="4">
    <source>
        <dbReference type="Proteomes" id="UP001460270"/>
    </source>
</evidence>
<feature type="compositionally biased region" description="Polar residues" evidence="1">
    <location>
        <begin position="19"/>
        <end position="28"/>
    </location>
</feature>
<proteinExistence type="predicted"/>
<comment type="caution">
    <text evidence="3">The sequence shown here is derived from an EMBL/GenBank/DDBJ whole genome shotgun (WGS) entry which is preliminary data.</text>
</comment>
<protein>
    <recommendedName>
        <fullName evidence="2">Ig-like domain-containing protein</fullName>
    </recommendedName>
</protein>
<feature type="region of interest" description="Disordered" evidence="1">
    <location>
        <begin position="51"/>
        <end position="159"/>
    </location>
</feature>
<sequence>MNSSLRNVPALPEKLPHSPNVNQMSATTALKAKRSSARLIIQQSNGTRLILSAQSSPDSSSSLGSSSSLKNFKSESKRDKSKSKRDKSESKRDKSKSKRNQVRSQRETSPESKRDKSRIKERQVRNQKRDKSESKERQVRVKERQVRVKERQVPVKERQVPVKERQVRVKVRQVRVRETSPSQRETSPSQRETSGVLSRIVSVPRGPLIRVEGQSISIHCDVVDYSGPDEQHISNIISTIREKEARDEKIKKKRVGGKDIKIKRERGKEKRERQRNVQVKFSPPLYIFVLIKTMIPNTLKVSPAVPPPVVSESGDIVLSCNVTRELTQPTYLSVTWSIRKSKTLETEEILSFGPQGEVSTGPQYTRRYHIYPSTHAGTTFYPSTHAGTTFISDPSTHAGTTFTPVHTQYTRRYYIYPSTHAGTTFTPVHTQYTRRYHIYTSTHAGTTFTLVHTQYTRRYHIYPSTHAGTTFTPVHTQVPHLPQYTRRYYIYPSTHAGTTFTPVHTQVPHLPQYTRRYHIYPSTHADTQTAACVLVPGRNGVFELVLSKVTTSDDGDVRLHRDRVEPRGQRTVAADRREHQRDGTSHRHAIMEDRARLALGFVP</sequence>
<dbReference type="InterPro" id="IPR036278">
    <property type="entry name" value="Sialidase_sf"/>
</dbReference>
<organism evidence="3 4">
    <name type="scientific">Mugilogobius chulae</name>
    <name type="common">yellowstripe goby</name>
    <dbReference type="NCBI Taxonomy" id="88201"/>
    <lineage>
        <taxon>Eukaryota</taxon>
        <taxon>Metazoa</taxon>
        <taxon>Chordata</taxon>
        <taxon>Craniata</taxon>
        <taxon>Vertebrata</taxon>
        <taxon>Euteleostomi</taxon>
        <taxon>Actinopterygii</taxon>
        <taxon>Neopterygii</taxon>
        <taxon>Teleostei</taxon>
        <taxon>Neoteleostei</taxon>
        <taxon>Acanthomorphata</taxon>
        <taxon>Gobiaria</taxon>
        <taxon>Gobiiformes</taxon>
        <taxon>Gobioidei</taxon>
        <taxon>Gobiidae</taxon>
        <taxon>Gobionellinae</taxon>
        <taxon>Mugilogobius</taxon>
    </lineage>
</organism>
<dbReference type="SUPFAM" id="SSF50939">
    <property type="entry name" value="Sialidases"/>
    <property type="match status" value="1"/>
</dbReference>
<gene>
    <name evidence="3" type="ORF">WMY93_022340</name>
</gene>
<dbReference type="AlphaFoldDB" id="A0AAW0N7V6"/>
<feature type="domain" description="Ig-like" evidence="2">
    <location>
        <begin position="296"/>
        <end position="336"/>
    </location>
</feature>
<dbReference type="InterPro" id="IPR007110">
    <property type="entry name" value="Ig-like_dom"/>
</dbReference>
<feature type="compositionally biased region" description="Polar residues" evidence="1">
    <location>
        <begin position="179"/>
        <end position="196"/>
    </location>
</feature>